<dbReference type="Proteomes" id="UP001187315">
    <property type="component" value="Unassembled WGS sequence"/>
</dbReference>
<dbReference type="EMBL" id="JAVHJS010000005">
    <property type="protein sequence ID" value="KAK2858057.1"/>
    <property type="molecule type" value="Genomic_DNA"/>
</dbReference>
<name>A0AA88T2A9_TACVA</name>
<gene>
    <name evidence="1" type="ORF">Q7C36_005976</name>
</gene>
<sequence>MGPSSGNKKPEVAGQRLKNYFTLCKCTYVGSIESFALLSYQGYCRFCMNSDISAGVDLQPGRKQREYGNSRKPVEIQAAC</sequence>
<comment type="caution">
    <text evidence="1">The sequence shown here is derived from an EMBL/GenBank/DDBJ whole genome shotgun (WGS) entry which is preliminary data.</text>
</comment>
<keyword evidence="2" id="KW-1185">Reference proteome</keyword>
<dbReference type="AlphaFoldDB" id="A0AA88T2A9"/>
<protein>
    <submittedName>
        <fullName evidence="1">Uncharacterized protein</fullName>
    </submittedName>
</protein>
<evidence type="ECO:0000313" key="1">
    <source>
        <dbReference type="EMBL" id="KAK2858057.1"/>
    </source>
</evidence>
<proteinExistence type="predicted"/>
<organism evidence="1 2">
    <name type="scientific">Tachysurus vachellii</name>
    <name type="common">Darkbarbel catfish</name>
    <name type="synonym">Pelteobagrus vachellii</name>
    <dbReference type="NCBI Taxonomy" id="175792"/>
    <lineage>
        <taxon>Eukaryota</taxon>
        <taxon>Metazoa</taxon>
        <taxon>Chordata</taxon>
        <taxon>Craniata</taxon>
        <taxon>Vertebrata</taxon>
        <taxon>Euteleostomi</taxon>
        <taxon>Actinopterygii</taxon>
        <taxon>Neopterygii</taxon>
        <taxon>Teleostei</taxon>
        <taxon>Ostariophysi</taxon>
        <taxon>Siluriformes</taxon>
        <taxon>Bagridae</taxon>
        <taxon>Tachysurus</taxon>
    </lineage>
</organism>
<evidence type="ECO:0000313" key="2">
    <source>
        <dbReference type="Proteomes" id="UP001187315"/>
    </source>
</evidence>
<reference evidence="1" key="1">
    <citation type="submission" date="2023-08" db="EMBL/GenBank/DDBJ databases">
        <title>Pelteobagrus vachellii genome.</title>
        <authorList>
            <person name="Liu H."/>
        </authorList>
    </citation>
    <scope>NUCLEOTIDE SEQUENCE</scope>
    <source>
        <strain evidence="1">PRFRI_2022a</strain>
        <tissue evidence="1">Muscle</tissue>
    </source>
</reference>
<accession>A0AA88T2A9</accession>